<sequence length="71" mass="8030">ATNNASKTFFEIESTSTTFKRLNLEEETNPETHMVDFRTARVSISSIPTTFRTNLQGIDNSSNITQPIYSK</sequence>
<dbReference type="EMBL" id="JABEZW010000002">
    <property type="protein sequence ID" value="MBA0760193.1"/>
    <property type="molecule type" value="Genomic_DNA"/>
</dbReference>
<feature type="non-terminal residue" evidence="1">
    <location>
        <position position="71"/>
    </location>
</feature>
<name>A0A7J9DHL4_9ROSI</name>
<gene>
    <name evidence="1" type="ORF">Gotri_022954</name>
</gene>
<evidence type="ECO:0000313" key="1">
    <source>
        <dbReference type="EMBL" id="MBA0760193.1"/>
    </source>
</evidence>
<feature type="non-terminal residue" evidence="1">
    <location>
        <position position="1"/>
    </location>
</feature>
<dbReference type="AlphaFoldDB" id="A0A7J9DHL4"/>
<dbReference type="Proteomes" id="UP000593568">
    <property type="component" value="Unassembled WGS sequence"/>
</dbReference>
<protein>
    <submittedName>
        <fullName evidence="1">Uncharacterized protein</fullName>
    </submittedName>
</protein>
<keyword evidence="2" id="KW-1185">Reference proteome</keyword>
<comment type="caution">
    <text evidence="1">The sequence shown here is derived from an EMBL/GenBank/DDBJ whole genome shotgun (WGS) entry which is preliminary data.</text>
</comment>
<organism evidence="1 2">
    <name type="scientific">Gossypium trilobum</name>
    <dbReference type="NCBI Taxonomy" id="34281"/>
    <lineage>
        <taxon>Eukaryota</taxon>
        <taxon>Viridiplantae</taxon>
        <taxon>Streptophyta</taxon>
        <taxon>Embryophyta</taxon>
        <taxon>Tracheophyta</taxon>
        <taxon>Spermatophyta</taxon>
        <taxon>Magnoliopsida</taxon>
        <taxon>eudicotyledons</taxon>
        <taxon>Gunneridae</taxon>
        <taxon>Pentapetalae</taxon>
        <taxon>rosids</taxon>
        <taxon>malvids</taxon>
        <taxon>Malvales</taxon>
        <taxon>Malvaceae</taxon>
        <taxon>Malvoideae</taxon>
        <taxon>Gossypium</taxon>
    </lineage>
</organism>
<proteinExistence type="predicted"/>
<accession>A0A7J9DHL4</accession>
<evidence type="ECO:0000313" key="2">
    <source>
        <dbReference type="Proteomes" id="UP000593568"/>
    </source>
</evidence>
<reference evidence="1 2" key="1">
    <citation type="journal article" date="2019" name="Genome Biol. Evol.">
        <title>Insights into the evolution of the New World diploid cottons (Gossypium, subgenus Houzingenia) based on genome sequencing.</title>
        <authorList>
            <person name="Grover C.E."/>
            <person name="Arick M.A. 2nd"/>
            <person name="Thrash A."/>
            <person name="Conover J.L."/>
            <person name="Sanders W.S."/>
            <person name="Peterson D.G."/>
            <person name="Frelichowski J.E."/>
            <person name="Scheffler J.A."/>
            <person name="Scheffler B.E."/>
            <person name="Wendel J.F."/>
        </authorList>
    </citation>
    <scope>NUCLEOTIDE SEQUENCE [LARGE SCALE GENOMIC DNA]</scope>
    <source>
        <strain evidence="1">8</strain>
        <tissue evidence="1">Leaf</tissue>
    </source>
</reference>